<dbReference type="AlphaFoldDB" id="A0A1V9Y9V9"/>
<dbReference type="PROSITE" id="PS50297">
    <property type="entry name" value="ANK_REP_REGION"/>
    <property type="match status" value="4"/>
</dbReference>
<dbReference type="InterPro" id="IPR002110">
    <property type="entry name" value="Ankyrin_rpt"/>
</dbReference>
<proteinExistence type="predicted"/>
<keyword evidence="2 3" id="KW-0040">ANK repeat</keyword>
<reference evidence="4 5" key="1">
    <citation type="journal article" date="2014" name="Genome Biol. Evol.">
        <title>The secreted proteins of Achlya hypogyna and Thraustotheca clavata identify the ancestral oomycete secretome and reveal gene acquisitions by horizontal gene transfer.</title>
        <authorList>
            <person name="Misner I."/>
            <person name="Blouin N."/>
            <person name="Leonard G."/>
            <person name="Richards T.A."/>
            <person name="Lane C.E."/>
        </authorList>
    </citation>
    <scope>NUCLEOTIDE SEQUENCE [LARGE SCALE GENOMIC DNA]</scope>
    <source>
        <strain evidence="4 5">ATCC 48635</strain>
    </source>
</reference>
<dbReference type="PANTHER" id="PTHR24180">
    <property type="entry name" value="CYCLIN-DEPENDENT KINASE INHIBITOR 2C-RELATED"/>
    <property type="match status" value="1"/>
</dbReference>
<dbReference type="Proteomes" id="UP000243579">
    <property type="component" value="Unassembled WGS sequence"/>
</dbReference>
<feature type="repeat" description="ANK" evidence="3">
    <location>
        <begin position="93"/>
        <end position="126"/>
    </location>
</feature>
<organism evidence="4 5">
    <name type="scientific">Achlya hypogyna</name>
    <name type="common">Oomycete</name>
    <name type="synonym">Protoachlya hypogyna</name>
    <dbReference type="NCBI Taxonomy" id="1202772"/>
    <lineage>
        <taxon>Eukaryota</taxon>
        <taxon>Sar</taxon>
        <taxon>Stramenopiles</taxon>
        <taxon>Oomycota</taxon>
        <taxon>Saprolegniomycetes</taxon>
        <taxon>Saprolegniales</taxon>
        <taxon>Achlyaceae</taxon>
        <taxon>Achlya</taxon>
    </lineage>
</organism>
<sequence length="214" mass="23248">MHIVSTDAVSCNAGQCHRGTQRCWSFRDQPLCNVLDLQNAGEWNICQASMQERLQDVVRVSRSPLHLATMQGRTESIEWLLEEGADINAQLQDGSSPLHAAALTPEGEEITTFLLANAADYRIVNSSGATPLHWFASYGRLHGMALLLAEGAAVNEPTLAQDTPLHLAALGNHAEVAQLLLGFGADADRRNARGHTPFEVGLFFMAAPPQHMQT</sequence>
<gene>
    <name evidence="4" type="ORF">ACHHYP_15900</name>
</gene>
<feature type="repeat" description="ANK" evidence="3">
    <location>
        <begin position="60"/>
        <end position="92"/>
    </location>
</feature>
<evidence type="ECO:0000313" key="5">
    <source>
        <dbReference type="Proteomes" id="UP000243579"/>
    </source>
</evidence>
<evidence type="ECO:0000313" key="4">
    <source>
        <dbReference type="EMBL" id="OQR82525.1"/>
    </source>
</evidence>
<keyword evidence="1" id="KW-0677">Repeat</keyword>
<dbReference type="Pfam" id="PF12796">
    <property type="entry name" value="Ank_2"/>
    <property type="match status" value="1"/>
</dbReference>
<name>A0A1V9Y9V9_ACHHY</name>
<protein>
    <submittedName>
        <fullName evidence="4">Ankyrin repeat protein</fullName>
    </submittedName>
</protein>
<evidence type="ECO:0000256" key="3">
    <source>
        <dbReference type="PROSITE-ProRule" id="PRU00023"/>
    </source>
</evidence>
<dbReference type="SMART" id="SM00248">
    <property type="entry name" value="ANK"/>
    <property type="match status" value="4"/>
</dbReference>
<feature type="repeat" description="ANK" evidence="3">
    <location>
        <begin position="160"/>
        <end position="192"/>
    </location>
</feature>
<dbReference type="Gene3D" id="1.25.40.20">
    <property type="entry name" value="Ankyrin repeat-containing domain"/>
    <property type="match status" value="2"/>
</dbReference>
<dbReference type="OrthoDB" id="79293at2759"/>
<dbReference type="Pfam" id="PF00023">
    <property type="entry name" value="Ank"/>
    <property type="match status" value="1"/>
</dbReference>
<evidence type="ECO:0000256" key="1">
    <source>
        <dbReference type="ARBA" id="ARBA00022737"/>
    </source>
</evidence>
<dbReference type="PANTHER" id="PTHR24180:SF45">
    <property type="entry name" value="POLY [ADP-RIBOSE] POLYMERASE TANKYRASE"/>
    <property type="match status" value="1"/>
</dbReference>
<comment type="caution">
    <text evidence="4">The sequence shown here is derived from an EMBL/GenBank/DDBJ whole genome shotgun (WGS) entry which is preliminary data.</text>
</comment>
<accession>A0A1V9Y9V9</accession>
<feature type="repeat" description="ANK" evidence="3">
    <location>
        <begin position="127"/>
        <end position="159"/>
    </location>
</feature>
<dbReference type="InterPro" id="IPR036770">
    <property type="entry name" value="Ankyrin_rpt-contain_sf"/>
</dbReference>
<dbReference type="InterPro" id="IPR051637">
    <property type="entry name" value="Ank_repeat_dom-contain_49"/>
</dbReference>
<dbReference type="STRING" id="1202772.A0A1V9Y9V9"/>
<keyword evidence="5" id="KW-1185">Reference proteome</keyword>
<dbReference type="EMBL" id="JNBR01002437">
    <property type="protein sequence ID" value="OQR82525.1"/>
    <property type="molecule type" value="Genomic_DNA"/>
</dbReference>
<dbReference type="PROSITE" id="PS50088">
    <property type="entry name" value="ANK_REPEAT"/>
    <property type="match status" value="4"/>
</dbReference>
<dbReference type="SUPFAM" id="SSF48403">
    <property type="entry name" value="Ankyrin repeat"/>
    <property type="match status" value="1"/>
</dbReference>
<evidence type="ECO:0000256" key="2">
    <source>
        <dbReference type="ARBA" id="ARBA00023043"/>
    </source>
</evidence>